<keyword evidence="4 9" id="KW-0812">Transmembrane</keyword>
<accession>A0A542ZMR7</accession>
<gene>
    <name evidence="9" type="primary">secE</name>
    <name evidence="11" type="ORF">FB474_3036</name>
</gene>
<keyword evidence="7 9" id="KW-0811">Translocation</keyword>
<comment type="similarity">
    <text evidence="9">Belongs to the SecE/SEC61-gamma family.</text>
</comment>
<keyword evidence="2 9" id="KW-0813">Transport</keyword>
<reference evidence="11 12" key="1">
    <citation type="submission" date="2019-06" db="EMBL/GenBank/DDBJ databases">
        <title>Sequencing the genomes of 1000 actinobacteria strains.</title>
        <authorList>
            <person name="Klenk H.-P."/>
        </authorList>
    </citation>
    <scope>NUCLEOTIDE SEQUENCE [LARGE SCALE GENOMIC DNA]</scope>
    <source>
        <strain evidence="11 12">DSM 18082</strain>
    </source>
</reference>
<protein>
    <recommendedName>
        <fullName evidence="9">Protein translocase subunit SecE</fullName>
    </recommendedName>
</protein>
<evidence type="ECO:0000256" key="9">
    <source>
        <dbReference type="HAMAP-Rule" id="MF_00422"/>
    </source>
</evidence>
<evidence type="ECO:0000256" key="10">
    <source>
        <dbReference type="SAM" id="MobiDB-lite"/>
    </source>
</evidence>
<keyword evidence="6 9" id="KW-1133">Transmembrane helix</keyword>
<dbReference type="OrthoDB" id="9805743at2"/>
<keyword evidence="5 9" id="KW-0653">Protein transport</keyword>
<dbReference type="PANTHER" id="PTHR33910">
    <property type="entry name" value="PROTEIN TRANSLOCASE SUBUNIT SECE"/>
    <property type="match status" value="1"/>
</dbReference>
<evidence type="ECO:0000256" key="7">
    <source>
        <dbReference type="ARBA" id="ARBA00023010"/>
    </source>
</evidence>
<evidence type="ECO:0000256" key="2">
    <source>
        <dbReference type="ARBA" id="ARBA00022448"/>
    </source>
</evidence>
<name>A0A542ZMR7_9MICO</name>
<comment type="function">
    <text evidence="9">Essential subunit of the Sec protein translocation channel SecYEG. Clamps together the 2 halves of SecY. May contact the channel plug during translocation.</text>
</comment>
<evidence type="ECO:0000313" key="12">
    <source>
        <dbReference type="Proteomes" id="UP000319514"/>
    </source>
</evidence>
<dbReference type="GO" id="GO:0043952">
    <property type="term" value="P:protein transport by the Sec complex"/>
    <property type="evidence" value="ECO:0007669"/>
    <property type="project" value="UniProtKB-UniRule"/>
</dbReference>
<evidence type="ECO:0000256" key="5">
    <source>
        <dbReference type="ARBA" id="ARBA00022927"/>
    </source>
</evidence>
<dbReference type="GO" id="GO:0005886">
    <property type="term" value="C:plasma membrane"/>
    <property type="evidence" value="ECO:0007669"/>
    <property type="project" value="UniProtKB-SubCell"/>
</dbReference>
<dbReference type="GO" id="GO:0065002">
    <property type="term" value="P:intracellular protein transmembrane transport"/>
    <property type="evidence" value="ECO:0007669"/>
    <property type="project" value="UniProtKB-UniRule"/>
</dbReference>
<organism evidence="11 12">
    <name type="scientific">Oryzihumus leptocrescens</name>
    <dbReference type="NCBI Taxonomy" id="297536"/>
    <lineage>
        <taxon>Bacteria</taxon>
        <taxon>Bacillati</taxon>
        <taxon>Actinomycetota</taxon>
        <taxon>Actinomycetes</taxon>
        <taxon>Micrococcales</taxon>
        <taxon>Intrasporangiaceae</taxon>
        <taxon>Oryzihumus</taxon>
    </lineage>
</organism>
<dbReference type="InterPro" id="IPR001901">
    <property type="entry name" value="Translocase_SecE/Sec61-g"/>
</dbReference>
<evidence type="ECO:0000313" key="11">
    <source>
        <dbReference type="EMBL" id="TQL61625.1"/>
    </source>
</evidence>
<dbReference type="NCBIfam" id="TIGR00964">
    <property type="entry name" value="secE_bact"/>
    <property type="match status" value="1"/>
</dbReference>
<keyword evidence="3 9" id="KW-1003">Cell membrane</keyword>
<dbReference type="Pfam" id="PF00584">
    <property type="entry name" value="SecE"/>
    <property type="match status" value="1"/>
</dbReference>
<comment type="caution">
    <text evidence="11">The sequence shown here is derived from an EMBL/GenBank/DDBJ whole genome shotgun (WGS) entry which is preliminary data.</text>
</comment>
<evidence type="ECO:0000256" key="3">
    <source>
        <dbReference type="ARBA" id="ARBA00022475"/>
    </source>
</evidence>
<feature type="transmembrane region" description="Helical" evidence="9">
    <location>
        <begin position="55"/>
        <end position="75"/>
    </location>
</feature>
<dbReference type="InterPro" id="IPR005807">
    <property type="entry name" value="SecE_bac"/>
</dbReference>
<dbReference type="HAMAP" id="MF_00422">
    <property type="entry name" value="SecE"/>
    <property type="match status" value="1"/>
</dbReference>
<dbReference type="Gene3D" id="1.20.5.1030">
    <property type="entry name" value="Preprotein translocase secy subunit"/>
    <property type="match status" value="1"/>
</dbReference>
<evidence type="ECO:0000256" key="8">
    <source>
        <dbReference type="ARBA" id="ARBA00023136"/>
    </source>
</evidence>
<dbReference type="EMBL" id="VFOQ01000001">
    <property type="protein sequence ID" value="TQL61625.1"/>
    <property type="molecule type" value="Genomic_DNA"/>
</dbReference>
<dbReference type="Proteomes" id="UP000319514">
    <property type="component" value="Unassembled WGS sequence"/>
</dbReference>
<comment type="subunit">
    <text evidence="9">Component of the Sec protein translocase complex. Heterotrimer consisting of SecY, SecE and SecG subunits. The heterotrimers can form oligomers, although 1 heterotrimer is thought to be able to translocate proteins. Interacts with the ribosome. Interacts with SecDF, and other proteins may be involved. Interacts with SecA.</text>
</comment>
<proteinExistence type="inferred from homology"/>
<dbReference type="InterPro" id="IPR038379">
    <property type="entry name" value="SecE_sf"/>
</dbReference>
<evidence type="ECO:0000256" key="4">
    <source>
        <dbReference type="ARBA" id="ARBA00022692"/>
    </source>
</evidence>
<dbReference type="GO" id="GO:0009306">
    <property type="term" value="P:protein secretion"/>
    <property type="evidence" value="ECO:0007669"/>
    <property type="project" value="UniProtKB-UniRule"/>
</dbReference>
<comment type="subcellular location">
    <subcellularLocation>
        <location evidence="9">Cell membrane</location>
        <topology evidence="9">Single-pass membrane protein</topology>
    </subcellularLocation>
    <subcellularLocation>
        <location evidence="1">Membrane</location>
    </subcellularLocation>
</comment>
<keyword evidence="12" id="KW-1185">Reference proteome</keyword>
<dbReference type="AlphaFoldDB" id="A0A542ZMR7"/>
<dbReference type="PANTHER" id="PTHR33910:SF1">
    <property type="entry name" value="PROTEIN TRANSLOCASE SUBUNIT SECE"/>
    <property type="match status" value="1"/>
</dbReference>
<evidence type="ECO:0000256" key="1">
    <source>
        <dbReference type="ARBA" id="ARBA00004370"/>
    </source>
</evidence>
<feature type="region of interest" description="Disordered" evidence="10">
    <location>
        <begin position="1"/>
        <end position="21"/>
    </location>
</feature>
<evidence type="ECO:0000256" key="6">
    <source>
        <dbReference type="ARBA" id="ARBA00022989"/>
    </source>
</evidence>
<sequence length="90" mass="10005">MTNVSTADTRGSGRRGGSSRKRGNVVTRLFRAVGLFVSQILDELRKVVRPTRHELLTYTSVVIVFVVAVMLYVSVLDFGFGKLILWVFGS</sequence>
<keyword evidence="8 9" id="KW-0472">Membrane</keyword>
<dbReference type="GO" id="GO:0008320">
    <property type="term" value="F:protein transmembrane transporter activity"/>
    <property type="evidence" value="ECO:0007669"/>
    <property type="project" value="UniProtKB-UniRule"/>
</dbReference>
<dbReference type="GO" id="GO:0006605">
    <property type="term" value="P:protein targeting"/>
    <property type="evidence" value="ECO:0007669"/>
    <property type="project" value="UniProtKB-UniRule"/>
</dbReference>